<dbReference type="GO" id="GO:0006979">
    <property type="term" value="P:response to oxidative stress"/>
    <property type="evidence" value="ECO:0007669"/>
    <property type="project" value="InterPro"/>
</dbReference>
<dbReference type="Gene3D" id="2.20.25.10">
    <property type="match status" value="1"/>
</dbReference>
<dbReference type="Gene3D" id="3.30.300.20">
    <property type="match status" value="1"/>
</dbReference>
<proteinExistence type="inferred from homology"/>
<dbReference type="InterPro" id="IPR036102">
    <property type="entry name" value="OsmC/Ohrsf"/>
</dbReference>
<reference evidence="3 4" key="1">
    <citation type="submission" date="2017-11" db="EMBL/GenBank/DDBJ databases">
        <title>Infants hospitalized years apart are colonized by the same room-sourced microbial strains.</title>
        <authorList>
            <person name="Brooks B."/>
            <person name="Olm M.R."/>
            <person name="Firek B.A."/>
            <person name="Baker R."/>
            <person name="Thomas B.C."/>
            <person name="Morowitz M.J."/>
            <person name="Banfield J.F."/>
        </authorList>
    </citation>
    <scope>NUCLEOTIDE SEQUENCE [LARGE SCALE GENOMIC DNA]</scope>
    <source>
        <strain evidence="3">S2_012_000_R3_87</strain>
    </source>
</reference>
<dbReference type="InterPro" id="IPR003718">
    <property type="entry name" value="OsmC/Ohr_fam"/>
</dbReference>
<evidence type="ECO:0000313" key="3">
    <source>
        <dbReference type="EMBL" id="PZP01735.1"/>
    </source>
</evidence>
<dbReference type="SUPFAM" id="SSF82784">
    <property type="entry name" value="OsmC-like"/>
    <property type="match status" value="1"/>
</dbReference>
<dbReference type="PANTHER" id="PTHR33797">
    <property type="entry name" value="ORGANIC HYDROPEROXIDE RESISTANCE PROTEIN-LIKE"/>
    <property type="match status" value="1"/>
</dbReference>
<evidence type="ECO:0000256" key="2">
    <source>
        <dbReference type="SAM" id="MobiDB-lite"/>
    </source>
</evidence>
<protein>
    <submittedName>
        <fullName evidence="3">Organic hydroperoxide resistance protein</fullName>
    </submittedName>
</protein>
<dbReference type="Proteomes" id="UP000249451">
    <property type="component" value="Unassembled WGS sequence"/>
</dbReference>
<organism evidence="3 4">
    <name type="scientific">Corynebacterium urealyticum</name>
    <dbReference type="NCBI Taxonomy" id="43771"/>
    <lineage>
        <taxon>Bacteria</taxon>
        <taxon>Bacillati</taxon>
        <taxon>Actinomycetota</taxon>
        <taxon>Actinomycetes</taxon>
        <taxon>Mycobacteriales</taxon>
        <taxon>Corynebacteriaceae</taxon>
        <taxon>Corynebacterium</taxon>
    </lineage>
</organism>
<dbReference type="Pfam" id="PF02566">
    <property type="entry name" value="OsmC"/>
    <property type="match status" value="1"/>
</dbReference>
<dbReference type="NCBIfam" id="TIGR03561">
    <property type="entry name" value="organ_hyd_perox"/>
    <property type="match status" value="1"/>
</dbReference>
<accession>A0A2W5B4J7</accession>
<dbReference type="AlphaFoldDB" id="A0A2W5B4J7"/>
<comment type="caution">
    <text evidence="3">The sequence shown here is derived from an EMBL/GenBank/DDBJ whole genome shotgun (WGS) entry which is preliminary data.</text>
</comment>
<comment type="similarity">
    <text evidence="1">Belongs to the OsmC/Ohr family.</text>
</comment>
<dbReference type="EMBL" id="QFNY01000057">
    <property type="protein sequence ID" value="PZP01735.1"/>
    <property type="molecule type" value="Genomic_DNA"/>
</dbReference>
<evidence type="ECO:0000256" key="1">
    <source>
        <dbReference type="ARBA" id="ARBA00007378"/>
    </source>
</evidence>
<sequence length="141" mass="14925">MSKALYNAKALSTGGGRDGHVATSDRQIDLDVRPPQELGGSGEGTNPEQLVAAGWAACFNGALQKQMKDNDVDLSKAPEVLVECTLNSVDEGFRITSRIEATLFGVDQAQADELVQAAHAFCPYSKAMRGDTDVEVVAKVA</sequence>
<dbReference type="PANTHER" id="PTHR33797:SF2">
    <property type="entry name" value="ORGANIC HYDROPEROXIDE RESISTANCE PROTEIN-LIKE"/>
    <property type="match status" value="1"/>
</dbReference>
<name>A0A2W5B4J7_9CORY</name>
<dbReference type="InterPro" id="IPR015946">
    <property type="entry name" value="KH_dom-like_a/b"/>
</dbReference>
<gene>
    <name evidence="3" type="ORF">DI609_03515</name>
</gene>
<dbReference type="InterPro" id="IPR019953">
    <property type="entry name" value="OHR"/>
</dbReference>
<evidence type="ECO:0000313" key="4">
    <source>
        <dbReference type="Proteomes" id="UP000249451"/>
    </source>
</evidence>
<feature type="region of interest" description="Disordered" evidence="2">
    <location>
        <begin position="12"/>
        <end position="46"/>
    </location>
</feature>